<proteinExistence type="predicted"/>
<dbReference type="EMBL" id="KU594606">
    <property type="protein sequence ID" value="AMO43138.1"/>
    <property type="molecule type" value="Genomic_DNA"/>
</dbReference>
<dbReference type="GeneID" id="29122631"/>
<evidence type="ECO:0000313" key="2">
    <source>
        <dbReference type="Proteomes" id="UP000203157"/>
    </source>
</evidence>
<dbReference type="RefSeq" id="YP_009301631.1">
    <property type="nucleotide sequence ID" value="NC_031235.1"/>
</dbReference>
<keyword evidence="2" id="KW-1185">Reference proteome</keyword>
<dbReference type="Proteomes" id="UP000203157">
    <property type="component" value="Segment"/>
</dbReference>
<gene>
    <name evidence="1" type="ORF">R1080702_129</name>
</gene>
<name>A0A127KMF8_9CAUD</name>
<sequence>MDSEVLDIVNLISDKKRGDALDKIDDLLFGKASKAIDDYKKIVANSLFDEPTQEEE</sequence>
<organism evidence="1 2">
    <name type="scientific">Cyanophage S-RIM32</name>
    <dbReference type="NCBI Taxonomy" id="1278479"/>
    <lineage>
        <taxon>Viruses</taxon>
        <taxon>Duplodnaviria</taxon>
        <taxon>Heunggongvirae</taxon>
        <taxon>Uroviricota</taxon>
        <taxon>Caudoviricetes</taxon>
        <taxon>Pantevenvirales</taxon>
        <taxon>Kyanoviridae</taxon>
        <taxon>Bristolvirus</taxon>
        <taxon>Bristolvirus rhodeisland</taxon>
    </lineage>
</organism>
<dbReference type="OrthoDB" id="26622at10239"/>
<evidence type="ECO:0000313" key="1">
    <source>
        <dbReference type="EMBL" id="AMO43138.1"/>
    </source>
</evidence>
<reference evidence="1 2" key="1">
    <citation type="submission" date="2016-01" db="EMBL/GenBank/DDBJ databases">
        <title>The genomic content and context of auxiliary metabolic genes in marine cyanophages.</title>
        <authorList>
            <person name="Marston M.F."/>
            <person name="Martiny J.B.H."/>
            <person name="Crummett L.T."/>
        </authorList>
    </citation>
    <scope>NUCLEOTIDE SEQUENCE [LARGE SCALE GENOMIC DNA]</scope>
    <source>
        <strain evidence="1">RW_108_0702</strain>
    </source>
</reference>
<dbReference type="KEGG" id="vg:29122631"/>
<protein>
    <submittedName>
        <fullName evidence="1">Uncharacterized protein</fullName>
    </submittedName>
</protein>
<accession>A0A127KMF8</accession>